<dbReference type="Proteomes" id="UP000006755">
    <property type="component" value="Unassembled WGS sequence"/>
</dbReference>
<organism evidence="1 2">
    <name type="scientific">Gallaecimonas xiamenensis 3-C-1</name>
    <dbReference type="NCBI Taxonomy" id="745411"/>
    <lineage>
        <taxon>Bacteria</taxon>
        <taxon>Pseudomonadati</taxon>
        <taxon>Pseudomonadota</taxon>
        <taxon>Gammaproteobacteria</taxon>
        <taxon>Enterobacterales</taxon>
        <taxon>Gallaecimonadaceae</taxon>
        <taxon>Gallaecimonas</taxon>
    </lineage>
</organism>
<dbReference type="Pfam" id="PF10987">
    <property type="entry name" value="DUF2806"/>
    <property type="match status" value="1"/>
</dbReference>
<reference evidence="1 2" key="1">
    <citation type="journal article" date="2012" name="J. Bacteriol.">
        <title>Genome Sequence of Gallaecimonas xiamenensis Type Strain 3-C-1.</title>
        <authorList>
            <person name="Lai Q."/>
            <person name="Wang L."/>
            <person name="Wang W."/>
            <person name="Shao Z."/>
        </authorList>
    </citation>
    <scope>NUCLEOTIDE SEQUENCE [LARGE SCALE GENOMIC DNA]</scope>
    <source>
        <strain evidence="1 2">3-C-1</strain>
    </source>
</reference>
<dbReference type="AlphaFoldDB" id="K2JGN7"/>
<protein>
    <recommendedName>
        <fullName evidence="3">TIGR03899 family protein</fullName>
    </recommendedName>
</protein>
<evidence type="ECO:0000313" key="1">
    <source>
        <dbReference type="EMBL" id="EKE73717.1"/>
    </source>
</evidence>
<dbReference type="EMBL" id="AMRI01000012">
    <property type="protein sequence ID" value="EKE73717.1"/>
    <property type="molecule type" value="Genomic_DNA"/>
</dbReference>
<gene>
    <name evidence="1" type="ORF">B3C1_09977</name>
</gene>
<proteinExistence type="predicted"/>
<comment type="caution">
    <text evidence="1">The sequence shown here is derived from an EMBL/GenBank/DDBJ whole genome shotgun (WGS) entry which is preliminary data.</text>
</comment>
<keyword evidence="2" id="KW-1185">Reference proteome</keyword>
<dbReference type="STRING" id="745411.B3C1_09977"/>
<evidence type="ECO:0008006" key="3">
    <source>
        <dbReference type="Google" id="ProtNLM"/>
    </source>
</evidence>
<dbReference type="InterPro" id="IPR021254">
    <property type="entry name" value="DUF2806"/>
</dbReference>
<sequence>MGYSTQDRLRQLAQQQGLEGSLYSDAKGDPLDRARRRAALGGCRPPPRQRNLEAILHKALLQANADLVVDELDGDWFYHFSRLSENTGNPRMQGLWATILLRELEQPGSFSRRTLEVLEKLSLKETQLFAKVVNMALTVGQEYRLVIGLYKRHALGGGHTRLLPMGQFGLPYSALATLMELGLLQSSELVSADLRQIPLQFSMGGHRGQLLGNRRRVHLTYYRFSVIGDELARLVATEPDSKFETELKRLAEGELTLSWQ</sequence>
<name>K2JGN7_9GAMM</name>
<dbReference type="eggNOG" id="ENOG5031NZV">
    <property type="taxonomic scope" value="Bacteria"/>
</dbReference>
<accession>K2JGN7</accession>
<evidence type="ECO:0000313" key="2">
    <source>
        <dbReference type="Proteomes" id="UP000006755"/>
    </source>
</evidence>
<dbReference type="NCBIfam" id="TIGR03899">
    <property type="entry name" value="TIGR03899 family protein"/>
    <property type="match status" value="1"/>
</dbReference>